<dbReference type="Pfam" id="PF01408">
    <property type="entry name" value="GFO_IDH_MocA"/>
    <property type="match status" value="1"/>
</dbReference>
<evidence type="ECO:0000313" key="5">
    <source>
        <dbReference type="EMBL" id="CDM65138.1"/>
    </source>
</evidence>
<evidence type="ECO:0000256" key="2">
    <source>
        <dbReference type="ARBA" id="ARBA00023002"/>
    </source>
</evidence>
<reference evidence="5 6" key="2">
    <citation type="submission" date="2015-01" db="EMBL/GenBank/DDBJ databases">
        <title>Complete genome sequence of Pyrinomonas methylaliphatogenes type strain K22T.</title>
        <authorList>
            <person name="Lee K.C.Y."/>
            <person name="Power J.F."/>
            <person name="Dunfield P.F."/>
            <person name="Morgan X.C."/>
            <person name="Huttenhower C."/>
            <person name="Stott M.B."/>
        </authorList>
    </citation>
    <scope>NUCLEOTIDE SEQUENCE [LARGE SCALE GENOMIC DNA]</scope>
    <source>
        <strain evidence="5 6">K22</strain>
    </source>
</reference>
<feature type="domain" description="GFO/IDH/MocA-like oxidoreductase" evidence="4">
    <location>
        <begin position="134"/>
        <end position="249"/>
    </location>
</feature>
<organism evidence="5 6">
    <name type="scientific">Pyrinomonas methylaliphatogenes</name>
    <dbReference type="NCBI Taxonomy" id="454194"/>
    <lineage>
        <taxon>Bacteria</taxon>
        <taxon>Pseudomonadati</taxon>
        <taxon>Acidobacteriota</taxon>
        <taxon>Blastocatellia</taxon>
        <taxon>Blastocatellales</taxon>
        <taxon>Pyrinomonadaceae</taxon>
        <taxon>Pyrinomonas</taxon>
    </lineage>
</organism>
<evidence type="ECO:0000256" key="1">
    <source>
        <dbReference type="ARBA" id="ARBA00010928"/>
    </source>
</evidence>
<dbReference type="EMBL" id="CBXV010000004">
    <property type="protein sequence ID" value="CDM65138.1"/>
    <property type="molecule type" value="Genomic_DNA"/>
</dbReference>
<name>A0A0B6WV24_9BACT</name>
<comment type="similarity">
    <text evidence="1">Belongs to the Gfo/Idh/MocA family.</text>
</comment>
<dbReference type="InterPro" id="IPR055170">
    <property type="entry name" value="GFO_IDH_MocA-like_dom"/>
</dbReference>
<gene>
    <name evidence="5" type="ORF">PYK22_01136</name>
</gene>
<accession>A0A0B6WV24</accession>
<dbReference type="Proteomes" id="UP000031518">
    <property type="component" value="Unassembled WGS sequence"/>
</dbReference>
<dbReference type="OrthoDB" id="9815825at2"/>
<dbReference type="InterPro" id="IPR050984">
    <property type="entry name" value="Gfo/Idh/MocA_domain"/>
</dbReference>
<reference evidence="5 6" key="1">
    <citation type="submission" date="2013-12" db="EMBL/GenBank/DDBJ databases">
        <authorList>
            <person name="Stott M."/>
        </authorList>
    </citation>
    <scope>NUCLEOTIDE SEQUENCE [LARGE SCALE GENOMIC DNA]</scope>
    <source>
        <strain evidence="5 6">K22</strain>
    </source>
</reference>
<sequence>MRDKVRWGVLSTARIAVNKVIPAMQRGEWTSVIAIASRDVEKARRVARSLGIARAYGSYEELLEDKEIEAIYNPLPNHLHVSWTIEAAKRGKHVLCEKPIALNLEQARRLLEVRDQTGVLIQEAFMVRTHPQWLAVVELVKSGRIGDLRAITGFFSYFNRDAEDIRNRLEFGGGALMDIGCYPITLSRFVFGEEPRRVLGLIERDPDFGTDRLTSAMLDFPSGQSSFTCSTQLVPYQRMQFFGTRGRIEVLIPFNAPPDQPTRIIIDEGKDLWGTGAEVREFPICDQYAIQGDLFSRAIREGRPQPIPLEDAVRNMAVIDAIFRSAETERWEVPERL</sequence>
<dbReference type="Gene3D" id="3.30.360.10">
    <property type="entry name" value="Dihydrodipicolinate Reductase, domain 2"/>
    <property type="match status" value="1"/>
</dbReference>
<protein>
    <submittedName>
        <fullName evidence="5">Predicted dehydrogenase</fullName>
    </submittedName>
</protein>
<dbReference type="GO" id="GO:0016491">
    <property type="term" value="F:oxidoreductase activity"/>
    <property type="evidence" value="ECO:0007669"/>
    <property type="project" value="UniProtKB-KW"/>
</dbReference>
<feature type="domain" description="Gfo/Idh/MocA-like oxidoreductase N-terminal" evidence="3">
    <location>
        <begin position="6"/>
        <end position="123"/>
    </location>
</feature>
<keyword evidence="2" id="KW-0560">Oxidoreductase</keyword>
<dbReference type="Gene3D" id="3.40.50.720">
    <property type="entry name" value="NAD(P)-binding Rossmann-like Domain"/>
    <property type="match status" value="1"/>
</dbReference>
<evidence type="ECO:0000259" key="4">
    <source>
        <dbReference type="Pfam" id="PF22725"/>
    </source>
</evidence>
<dbReference type="SUPFAM" id="SSF55347">
    <property type="entry name" value="Glyceraldehyde-3-phosphate dehydrogenase-like, C-terminal domain"/>
    <property type="match status" value="1"/>
</dbReference>
<proteinExistence type="inferred from homology"/>
<evidence type="ECO:0000259" key="3">
    <source>
        <dbReference type="Pfam" id="PF01408"/>
    </source>
</evidence>
<dbReference type="GO" id="GO:0000166">
    <property type="term" value="F:nucleotide binding"/>
    <property type="evidence" value="ECO:0007669"/>
    <property type="project" value="InterPro"/>
</dbReference>
<dbReference type="PANTHER" id="PTHR22604">
    <property type="entry name" value="OXIDOREDUCTASES"/>
    <property type="match status" value="1"/>
</dbReference>
<dbReference type="InterPro" id="IPR000683">
    <property type="entry name" value="Gfo/Idh/MocA-like_OxRdtase_N"/>
</dbReference>
<evidence type="ECO:0000313" key="6">
    <source>
        <dbReference type="Proteomes" id="UP000031518"/>
    </source>
</evidence>
<dbReference type="RefSeq" id="WP_041975181.1">
    <property type="nucleotide sequence ID" value="NZ_CBXV010000004.1"/>
</dbReference>
<dbReference type="Pfam" id="PF22725">
    <property type="entry name" value="GFO_IDH_MocA_C3"/>
    <property type="match status" value="1"/>
</dbReference>
<keyword evidence="6" id="KW-1185">Reference proteome</keyword>
<dbReference type="SUPFAM" id="SSF51735">
    <property type="entry name" value="NAD(P)-binding Rossmann-fold domains"/>
    <property type="match status" value="1"/>
</dbReference>
<dbReference type="InterPro" id="IPR036291">
    <property type="entry name" value="NAD(P)-bd_dom_sf"/>
</dbReference>
<dbReference type="STRING" id="454194.PYK22_01136"/>
<dbReference type="AlphaFoldDB" id="A0A0B6WV24"/>
<dbReference type="PANTHER" id="PTHR22604:SF105">
    <property type="entry name" value="TRANS-1,2-DIHYDROBENZENE-1,2-DIOL DEHYDROGENASE"/>
    <property type="match status" value="1"/>
</dbReference>